<accession>A0ABS8S8B6</accession>
<evidence type="ECO:0000256" key="2">
    <source>
        <dbReference type="ARBA" id="ARBA00010617"/>
    </source>
</evidence>
<evidence type="ECO:0000256" key="3">
    <source>
        <dbReference type="ARBA" id="ARBA00022617"/>
    </source>
</evidence>
<dbReference type="Proteomes" id="UP000823775">
    <property type="component" value="Unassembled WGS sequence"/>
</dbReference>
<proteinExistence type="inferred from homology"/>
<dbReference type="PANTHER" id="PTHR47944:SF18">
    <property type="entry name" value="FLAVONOID 3'-MONOOXYGENASE"/>
    <property type="match status" value="1"/>
</dbReference>
<evidence type="ECO:0000256" key="1">
    <source>
        <dbReference type="ARBA" id="ARBA00001971"/>
    </source>
</evidence>
<evidence type="ECO:0008006" key="10">
    <source>
        <dbReference type="Google" id="ProtNLM"/>
    </source>
</evidence>
<keyword evidence="7" id="KW-0503">Monooxygenase</keyword>
<dbReference type="EMBL" id="JACEIK010000328">
    <property type="protein sequence ID" value="MCD7455082.1"/>
    <property type="molecule type" value="Genomic_DNA"/>
</dbReference>
<keyword evidence="4" id="KW-0479">Metal-binding</keyword>
<evidence type="ECO:0000313" key="8">
    <source>
        <dbReference type="EMBL" id="MCD7455082.1"/>
    </source>
</evidence>
<evidence type="ECO:0000256" key="5">
    <source>
        <dbReference type="ARBA" id="ARBA00023002"/>
    </source>
</evidence>
<evidence type="ECO:0000256" key="4">
    <source>
        <dbReference type="ARBA" id="ARBA00022723"/>
    </source>
</evidence>
<name>A0ABS8S8B6_DATST</name>
<keyword evidence="9" id="KW-1185">Reference proteome</keyword>
<evidence type="ECO:0000256" key="6">
    <source>
        <dbReference type="ARBA" id="ARBA00023004"/>
    </source>
</evidence>
<dbReference type="SUPFAM" id="SSF48264">
    <property type="entry name" value="Cytochrome P450"/>
    <property type="match status" value="1"/>
</dbReference>
<dbReference type="Pfam" id="PF00067">
    <property type="entry name" value="p450"/>
    <property type="match status" value="1"/>
</dbReference>
<keyword evidence="3" id="KW-0349">Heme</keyword>
<dbReference type="InterPro" id="IPR001128">
    <property type="entry name" value="Cyt_P450"/>
</dbReference>
<comment type="similarity">
    <text evidence="2">Belongs to the cytochrome P450 family.</text>
</comment>
<evidence type="ECO:0000313" key="9">
    <source>
        <dbReference type="Proteomes" id="UP000823775"/>
    </source>
</evidence>
<keyword evidence="5" id="KW-0560">Oxidoreductase</keyword>
<evidence type="ECO:0000256" key="7">
    <source>
        <dbReference type="ARBA" id="ARBA00023033"/>
    </source>
</evidence>
<dbReference type="PANTHER" id="PTHR47944">
    <property type="entry name" value="CYTOCHROME P450 98A9"/>
    <property type="match status" value="1"/>
</dbReference>
<sequence>MARTYGPLMHLRMGFVDVVVAASASVAAQFFKTHDANFSSRPPNSGAKHLAYNYNDLVFAPYGPRWRMLRKICSVHLFSAKALDDFRHVRQEEVGTLARSLASAGQKPIKLGQLLNVCTTNALARVMLGKRVFADGTGGIDPQAEEFKSMVVEMMVLAGVFNIGDFIPALDWMDIQGIAGKMKKLHARFDTFLTSILEEHKGKEIGERKEHGDLLSTLISLKNEEDDNGGKLTDTEIKALLLDCPLRAHHRFHCVKLSKFSS</sequence>
<gene>
    <name evidence="8" type="ORF">HAX54_026985</name>
</gene>
<dbReference type="InterPro" id="IPR036396">
    <property type="entry name" value="Cyt_P450_sf"/>
</dbReference>
<organism evidence="8 9">
    <name type="scientific">Datura stramonium</name>
    <name type="common">Jimsonweed</name>
    <name type="synonym">Common thornapple</name>
    <dbReference type="NCBI Taxonomy" id="4076"/>
    <lineage>
        <taxon>Eukaryota</taxon>
        <taxon>Viridiplantae</taxon>
        <taxon>Streptophyta</taxon>
        <taxon>Embryophyta</taxon>
        <taxon>Tracheophyta</taxon>
        <taxon>Spermatophyta</taxon>
        <taxon>Magnoliopsida</taxon>
        <taxon>eudicotyledons</taxon>
        <taxon>Gunneridae</taxon>
        <taxon>Pentapetalae</taxon>
        <taxon>asterids</taxon>
        <taxon>lamiids</taxon>
        <taxon>Solanales</taxon>
        <taxon>Solanaceae</taxon>
        <taxon>Solanoideae</taxon>
        <taxon>Datureae</taxon>
        <taxon>Datura</taxon>
    </lineage>
</organism>
<protein>
    <recommendedName>
        <fullName evidence="10">Flavonoid 3'-hydroxylase</fullName>
    </recommendedName>
</protein>
<dbReference type="Gene3D" id="1.10.630.10">
    <property type="entry name" value="Cytochrome P450"/>
    <property type="match status" value="1"/>
</dbReference>
<comment type="cofactor">
    <cofactor evidence="1">
        <name>heme</name>
        <dbReference type="ChEBI" id="CHEBI:30413"/>
    </cofactor>
</comment>
<keyword evidence="6" id="KW-0408">Iron</keyword>
<comment type="caution">
    <text evidence="8">The sequence shown here is derived from an EMBL/GenBank/DDBJ whole genome shotgun (WGS) entry which is preliminary data.</text>
</comment>
<reference evidence="8 9" key="1">
    <citation type="journal article" date="2021" name="BMC Genomics">
        <title>Datura genome reveals duplications of psychoactive alkaloid biosynthetic genes and high mutation rate following tissue culture.</title>
        <authorList>
            <person name="Rajewski A."/>
            <person name="Carter-House D."/>
            <person name="Stajich J."/>
            <person name="Litt A."/>
        </authorList>
    </citation>
    <scope>NUCLEOTIDE SEQUENCE [LARGE SCALE GENOMIC DNA]</scope>
    <source>
        <strain evidence="8">AR-01</strain>
    </source>
</reference>